<protein>
    <recommendedName>
        <fullName evidence="4">Solute-binding protein family 3/N-terminal domain-containing protein</fullName>
    </recommendedName>
</protein>
<dbReference type="AlphaFoldDB" id="A0A255YTV4"/>
<evidence type="ECO:0000313" key="5">
    <source>
        <dbReference type="EMBL" id="OYQ32667.1"/>
    </source>
</evidence>
<dbReference type="Gene3D" id="3.40.190.10">
    <property type="entry name" value="Periplasmic binding protein-like II"/>
    <property type="match status" value="2"/>
</dbReference>
<evidence type="ECO:0000256" key="3">
    <source>
        <dbReference type="ARBA" id="ARBA00022729"/>
    </source>
</evidence>
<dbReference type="OrthoDB" id="9815602at2"/>
<keyword evidence="3" id="KW-0732">Signal</keyword>
<dbReference type="InterPro" id="IPR001638">
    <property type="entry name" value="Solute-binding_3/MltF_N"/>
</dbReference>
<keyword evidence="6" id="KW-1185">Reference proteome</keyword>
<proteinExistence type="inferred from homology"/>
<evidence type="ECO:0000313" key="6">
    <source>
        <dbReference type="Proteomes" id="UP000216998"/>
    </source>
</evidence>
<dbReference type="SMART" id="SM00062">
    <property type="entry name" value="PBPb"/>
    <property type="match status" value="1"/>
</dbReference>
<evidence type="ECO:0000256" key="2">
    <source>
        <dbReference type="ARBA" id="ARBA00010742"/>
    </source>
</evidence>
<organism evidence="5 6">
    <name type="scientific">Niveispirillum lacus</name>
    <dbReference type="NCBI Taxonomy" id="1981099"/>
    <lineage>
        <taxon>Bacteria</taxon>
        <taxon>Pseudomonadati</taxon>
        <taxon>Pseudomonadota</taxon>
        <taxon>Alphaproteobacteria</taxon>
        <taxon>Rhodospirillales</taxon>
        <taxon>Azospirillaceae</taxon>
        <taxon>Niveispirillum</taxon>
    </lineage>
</organism>
<feature type="domain" description="Solute-binding protein family 3/N-terminal" evidence="4">
    <location>
        <begin position="35"/>
        <end position="256"/>
    </location>
</feature>
<dbReference type="RefSeq" id="WP_094457702.1">
    <property type="nucleotide sequence ID" value="NZ_NOXU01000031.1"/>
</dbReference>
<dbReference type="InterPro" id="IPR015168">
    <property type="entry name" value="SsuA/THI5"/>
</dbReference>
<dbReference type="SUPFAM" id="SSF53850">
    <property type="entry name" value="Periplasmic binding protein-like II"/>
    <property type="match status" value="1"/>
</dbReference>
<comment type="subcellular location">
    <subcellularLocation>
        <location evidence="1">Periplasm</location>
    </subcellularLocation>
</comment>
<gene>
    <name evidence="5" type="ORF">CHU95_18030</name>
</gene>
<dbReference type="PANTHER" id="PTHR30024">
    <property type="entry name" value="ALIPHATIC SULFONATES-BINDING PROTEIN-RELATED"/>
    <property type="match status" value="1"/>
</dbReference>
<comment type="similarity">
    <text evidence="2">Belongs to the bacterial solute-binding protein SsuA/TauA family.</text>
</comment>
<name>A0A255YTV4_9PROT</name>
<dbReference type="GO" id="GO:0042918">
    <property type="term" value="P:alkanesulfonate transmembrane transport"/>
    <property type="evidence" value="ECO:0007669"/>
    <property type="project" value="TreeGrafter"/>
</dbReference>
<comment type="caution">
    <text evidence="5">The sequence shown here is derived from an EMBL/GenBank/DDBJ whole genome shotgun (WGS) entry which is preliminary data.</text>
</comment>
<dbReference type="GO" id="GO:0042597">
    <property type="term" value="C:periplasmic space"/>
    <property type="evidence" value="ECO:0007669"/>
    <property type="project" value="UniProtKB-SubCell"/>
</dbReference>
<dbReference type="Pfam" id="PF09084">
    <property type="entry name" value="NMT1"/>
    <property type="match status" value="1"/>
</dbReference>
<dbReference type="EMBL" id="NOXU01000031">
    <property type="protein sequence ID" value="OYQ32667.1"/>
    <property type="molecule type" value="Genomic_DNA"/>
</dbReference>
<dbReference type="Proteomes" id="UP000216998">
    <property type="component" value="Unassembled WGS sequence"/>
</dbReference>
<reference evidence="5 6" key="1">
    <citation type="submission" date="2017-07" db="EMBL/GenBank/DDBJ databases">
        <title>Niveispirillum cyanobacteriorum sp. nov., isolated from cyanobacterial aggregates in a eutrophic lake.</title>
        <authorList>
            <person name="Cai H."/>
        </authorList>
    </citation>
    <scope>NUCLEOTIDE SEQUENCE [LARGE SCALE GENOMIC DNA]</scope>
    <source>
        <strain evidence="6">TH1-14</strain>
    </source>
</reference>
<evidence type="ECO:0000259" key="4">
    <source>
        <dbReference type="SMART" id="SM00062"/>
    </source>
</evidence>
<dbReference type="PANTHER" id="PTHR30024:SF47">
    <property type="entry name" value="TAURINE-BINDING PERIPLASMIC PROTEIN"/>
    <property type="match status" value="1"/>
</dbReference>
<accession>A0A255YTV4</accession>
<sequence>MIVWRSWKLLLASILVTALSAFGIMLLRNQDSTAHLVVAESGQMMSALIFVAQADGHFADQGLTVELLRITDGKSAMDALLDHRSDLALSSDVPAAGAMMAGKPVRILSTVQTSDRDIVLASPKGSNLTSPATLVGKRIGFSPDTNSEHFLNLLIMQSGLTGQVTLVPFGSNDIMQALADGQIDAASVWTTTRIAGAKLFPNGLDLLSMPGLYTGSWILSTRRDVVETRRDALVRFERALLAAEWSILKDRERAIPIVAAGTGIDEALVRSHWESYGFTLRLDQALLLSLEGHLRRAGGSPGREMLGYLQSDVLREVDPTRVTVLD</sequence>
<evidence type="ECO:0000256" key="1">
    <source>
        <dbReference type="ARBA" id="ARBA00004418"/>
    </source>
</evidence>